<sequence length="436" mass="48346">MLQTTDLVADTICRTVELGVTITGAAIGEKFTHIDCRPVTEDPTCPKCRQPGRLRDHISRVLTDLPIVGHPTRLHLRLPRFTCADPGCEVSVFRQSINKVAVPKATLTRRTARWVLQRLALDKMSVAAVAKSLGVSWNVVNSLALSTAANLVHGQPEHLDGVRVLGVDEHKWKHVRGQGDPSFVTVIVDLTPVIDGLGPARLLDMVAGRSTAALSTWLGARDQAFRDRVKIVSMDGFAGYHTAAKDVLPQARTARDPFHVVHLAAEKLTVCRQRVQQITLGHRGRSGDPLYGVKRVLLTRKTLRTDKQKARLEAVFADENHIDVEVTEHIYQDLVAAYSDPDKRAGKLAMFKTLKRVKTGVPKELAELAQLGRSLWKRRKEILAYFDTGASNGPVEAINGRLEHLRGIALGFRNLEHYILRSLIHSGQLRERINAL</sequence>
<dbReference type="PANTHER" id="PTHR33498">
    <property type="entry name" value="TRANSPOSASE FOR INSERTION SEQUENCE ELEMENT IS1557"/>
    <property type="match status" value="1"/>
</dbReference>
<evidence type="ECO:0000259" key="1">
    <source>
        <dbReference type="Pfam" id="PF01610"/>
    </source>
</evidence>
<dbReference type="AlphaFoldDB" id="A0AAW6LWE7"/>
<reference evidence="3" key="1">
    <citation type="submission" date="2023-02" db="EMBL/GenBank/DDBJ databases">
        <title>A novel hydrolase synthesized by Rhodococcus erythropolis HQ is responsible for the detoxification of Zearalenone.</title>
        <authorList>
            <person name="Hu J."/>
            <person name="Xu J."/>
        </authorList>
    </citation>
    <scope>NUCLEOTIDE SEQUENCE</scope>
    <source>
        <strain evidence="3">HQ</strain>
    </source>
</reference>
<dbReference type="EMBL" id="JARDXE010000031">
    <property type="protein sequence ID" value="MDE8649720.1"/>
    <property type="molecule type" value="Genomic_DNA"/>
</dbReference>
<dbReference type="InterPro" id="IPR002560">
    <property type="entry name" value="Transposase_DDE"/>
</dbReference>
<dbReference type="Pfam" id="PF01610">
    <property type="entry name" value="DDE_Tnp_ISL3"/>
    <property type="match status" value="1"/>
</dbReference>
<proteinExistence type="predicted"/>
<dbReference type="NCBIfam" id="NF033550">
    <property type="entry name" value="transpos_ISL3"/>
    <property type="match status" value="1"/>
</dbReference>
<feature type="domain" description="Transposase IS204/IS1001/IS1096/IS1165 zinc-finger" evidence="2">
    <location>
        <begin position="43"/>
        <end position="85"/>
    </location>
</feature>
<name>A0AAW6LWE7_RHOSG</name>
<dbReference type="InterPro" id="IPR029261">
    <property type="entry name" value="Transposase_Znf"/>
</dbReference>
<evidence type="ECO:0000313" key="4">
    <source>
        <dbReference type="Proteomes" id="UP001217325"/>
    </source>
</evidence>
<dbReference type="PANTHER" id="PTHR33498:SF1">
    <property type="entry name" value="TRANSPOSASE FOR INSERTION SEQUENCE ELEMENT IS1557"/>
    <property type="match status" value="1"/>
</dbReference>
<dbReference type="Proteomes" id="UP001217325">
    <property type="component" value="Unassembled WGS sequence"/>
</dbReference>
<evidence type="ECO:0000259" key="2">
    <source>
        <dbReference type="Pfam" id="PF14690"/>
    </source>
</evidence>
<dbReference type="RefSeq" id="WP_275233016.1">
    <property type="nucleotide sequence ID" value="NZ_JARDXE010000031.1"/>
</dbReference>
<protein>
    <submittedName>
        <fullName evidence="3">ISL3 family transposase</fullName>
    </submittedName>
</protein>
<comment type="caution">
    <text evidence="3">The sequence shown here is derived from an EMBL/GenBank/DDBJ whole genome shotgun (WGS) entry which is preliminary data.</text>
</comment>
<feature type="domain" description="Transposase IS204/IS1001/IS1096/IS1165 DDE" evidence="1">
    <location>
        <begin position="165"/>
        <end position="421"/>
    </location>
</feature>
<dbReference type="InterPro" id="IPR047951">
    <property type="entry name" value="Transpos_ISL3"/>
</dbReference>
<gene>
    <name evidence="3" type="ORF">PXH69_32630</name>
</gene>
<evidence type="ECO:0000313" key="3">
    <source>
        <dbReference type="EMBL" id="MDE8649720.1"/>
    </source>
</evidence>
<accession>A0AAW6LWE7</accession>
<dbReference type="Pfam" id="PF14690">
    <property type="entry name" value="Zn_ribbon_ISL3"/>
    <property type="match status" value="1"/>
</dbReference>
<organism evidence="3 4">
    <name type="scientific">Rhodococcus qingshengii</name>
    <dbReference type="NCBI Taxonomy" id="334542"/>
    <lineage>
        <taxon>Bacteria</taxon>
        <taxon>Bacillati</taxon>
        <taxon>Actinomycetota</taxon>
        <taxon>Actinomycetes</taxon>
        <taxon>Mycobacteriales</taxon>
        <taxon>Nocardiaceae</taxon>
        <taxon>Rhodococcus</taxon>
        <taxon>Rhodococcus erythropolis group</taxon>
    </lineage>
</organism>